<accession>A0ABU5N8K5</accession>
<evidence type="ECO:0000313" key="2">
    <source>
        <dbReference type="EMBL" id="MDZ8162425.1"/>
    </source>
</evidence>
<dbReference type="InterPro" id="IPR024072">
    <property type="entry name" value="DHFR-like_dom_sf"/>
</dbReference>
<protein>
    <submittedName>
        <fullName evidence="2">Dihydrofolate reductase family protein</fullName>
    </submittedName>
</protein>
<keyword evidence="3" id="KW-1185">Reference proteome</keyword>
<dbReference type="PANTHER" id="PTHR38011">
    <property type="entry name" value="DIHYDROFOLATE REDUCTASE FAMILY PROTEIN (AFU_ORTHOLOGUE AFUA_8G06820)"/>
    <property type="match status" value="1"/>
</dbReference>
<dbReference type="EMBL" id="JAWJYN010000002">
    <property type="protein sequence ID" value="MDZ8162425.1"/>
    <property type="molecule type" value="Genomic_DNA"/>
</dbReference>
<dbReference type="Gene3D" id="3.40.430.10">
    <property type="entry name" value="Dihydrofolate Reductase, subunit A"/>
    <property type="match status" value="1"/>
</dbReference>
<name>A0ABU5N8K5_9MICO</name>
<gene>
    <name evidence="2" type="ORF">R2Q92_11335</name>
</gene>
<dbReference type="SUPFAM" id="SSF53597">
    <property type="entry name" value="Dihydrofolate reductase-like"/>
    <property type="match status" value="1"/>
</dbReference>
<feature type="domain" description="Bacterial bifunctional deaminase-reductase C-terminal" evidence="1">
    <location>
        <begin position="78"/>
        <end position="173"/>
    </location>
</feature>
<dbReference type="InterPro" id="IPR002734">
    <property type="entry name" value="RibDG_C"/>
</dbReference>
<comment type="caution">
    <text evidence="2">The sequence shown here is derived from an EMBL/GenBank/DDBJ whole genome shotgun (WGS) entry which is preliminary data.</text>
</comment>
<dbReference type="Proteomes" id="UP001291912">
    <property type="component" value="Unassembled WGS sequence"/>
</dbReference>
<reference evidence="2 3" key="1">
    <citation type="submission" date="2023-10" db="EMBL/GenBank/DDBJ databases">
        <title>Microbacterium xanthum sp. nov., isolated from seaweed.</title>
        <authorList>
            <person name="Lee S.D."/>
        </authorList>
    </citation>
    <scope>NUCLEOTIDE SEQUENCE [LARGE SCALE GENOMIC DNA]</scope>
    <source>
        <strain evidence="2 3">KCTC 19124</strain>
    </source>
</reference>
<organism evidence="2 3">
    <name type="scientific">Microbacterium aquimaris</name>
    <dbReference type="NCBI Taxonomy" id="459816"/>
    <lineage>
        <taxon>Bacteria</taxon>
        <taxon>Bacillati</taxon>
        <taxon>Actinomycetota</taxon>
        <taxon>Actinomycetes</taxon>
        <taxon>Micrococcales</taxon>
        <taxon>Microbacteriaceae</taxon>
        <taxon>Microbacterium</taxon>
    </lineage>
</organism>
<dbReference type="InterPro" id="IPR050765">
    <property type="entry name" value="Riboflavin_Biosynth_HTPR"/>
</dbReference>
<dbReference type="PANTHER" id="PTHR38011:SF12">
    <property type="entry name" value="BIFUNCTIONAL DEAMINASE-REDUCTASE DOMAIN PROTEIN"/>
    <property type="match status" value="1"/>
</dbReference>
<dbReference type="RefSeq" id="WP_194424881.1">
    <property type="nucleotide sequence ID" value="NZ_BAAAPT010000002.1"/>
</dbReference>
<proteinExistence type="predicted"/>
<evidence type="ECO:0000259" key="1">
    <source>
        <dbReference type="Pfam" id="PF01872"/>
    </source>
</evidence>
<evidence type="ECO:0000313" key="3">
    <source>
        <dbReference type="Proteomes" id="UP001291912"/>
    </source>
</evidence>
<dbReference type="Pfam" id="PF01872">
    <property type="entry name" value="RibD_C"/>
    <property type="match status" value="1"/>
</dbReference>
<sequence length="185" mass="20028">MSRVVYATATTLDGFLADDHHSLDWLLAVPSEETMATFGRFLDSVGAQVMGSSTFEWVCAQERLRERPETWRDAFGDRATWVFTGRERAGVDGADLRFVAGSVVDHIDAIIASAAGRDVWITGGGDLAGQFADAGLLDEVRLSIAPVTLGGGAPLLPRRIASDRLTLRDVERAGQFVDLVYSVSR</sequence>